<dbReference type="SUPFAM" id="SSF55174">
    <property type="entry name" value="Alpha-L RNA-binding motif"/>
    <property type="match status" value="1"/>
</dbReference>
<dbReference type="EMBL" id="UOFA01000049">
    <property type="protein sequence ID" value="VAW43924.1"/>
    <property type="molecule type" value="Genomic_DNA"/>
</dbReference>
<evidence type="ECO:0000256" key="11">
    <source>
        <dbReference type="ARBA" id="ARBA00033053"/>
    </source>
</evidence>
<comment type="catalytic activity">
    <reaction evidence="1">
        <text>uridine(955/2504/2580) in 23S rRNA = pseudouridine(955/2504/2580) in 23S rRNA</text>
        <dbReference type="Rhea" id="RHEA:42528"/>
        <dbReference type="Rhea" id="RHEA-COMP:10099"/>
        <dbReference type="Rhea" id="RHEA-COMP:10100"/>
        <dbReference type="ChEBI" id="CHEBI:65314"/>
        <dbReference type="ChEBI" id="CHEBI:65315"/>
        <dbReference type="EC" id="5.4.99.24"/>
    </reaction>
</comment>
<dbReference type="CDD" id="cd02869">
    <property type="entry name" value="PseudoU_synth_RluA_like"/>
    <property type="match status" value="1"/>
</dbReference>
<evidence type="ECO:0000256" key="2">
    <source>
        <dbReference type="ARBA" id="ARBA00002876"/>
    </source>
</evidence>
<sequence length="296" mass="33207">MSSISTQKPIFIATDNDTGQRVDNYLLKQCKQLNKASCYKLIRKGQIRINGKRIKPLQKLVAGDQVRVPPFVFFVDQKIITVPKELQQQLLQQVIFEDADYLVLNKPAGLPCHTGTGHEFGVIEIITSMQDYNVTQLAHRLDKDTSGCLLLAKNRAALLVFQQALKKQQVKKSYLAVLTGKLAESIEVNQALDTEHRVNGIRHVIVSPSGQSAHTSFQPINSNAKFTLTQCDINTGRTHQIRVHAQHLGHSVLGDRFYGKKQSAAARQLYLHAYKLKFDAYSFVVPAPVDFEQVMS</sequence>
<dbReference type="SMART" id="SM00363">
    <property type="entry name" value="S4"/>
    <property type="match status" value="1"/>
</dbReference>
<dbReference type="GO" id="GO:0000455">
    <property type="term" value="P:enzyme-directed rRNA pseudouridine synthesis"/>
    <property type="evidence" value="ECO:0007669"/>
    <property type="project" value="TreeGrafter"/>
</dbReference>
<dbReference type="InterPro" id="IPR002942">
    <property type="entry name" value="S4_RNA-bd"/>
</dbReference>
<dbReference type="InterPro" id="IPR006225">
    <property type="entry name" value="PsdUridine_synth_RluC/D"/>
</dbReference>
<organism evidence="13">
    <name type="scientific">hydrothermal vent metagenome</name>
    <dbReference type="NCBI Taxonomy" id="652676"/>
    <lineage>
        <taxon>unclassified sequences</taxon>
        <taxon>metagenomes</taxon>
        <taxon>ecological metagenomes</taxon>
    </lineage>
</organism>
<dbReference type="EC" id="5.4.99.24" evidence="4"/>
<dbReference type="PANTHER" id="PTHR21600:SF92">
    <property type="entry name" value="RIBOSOMAL LARGE SUBUNIT PSEUDOURIDINE SYNTHASE C"/>
    <property type="match status" value="1"/>
</dbReference>
<evidence type="ECO:0000256" key="1">
    <source>
        <dbReference type="ARBA" id="ARBA00000381"/>
    </source>
</evidence>
<evidence type="ECO:0000259" key="12">
    <source>
        <dbReference type="SMART" id="SM00363"/>
    </source>
</evidence>
<evidence type="ECO:0000256" key="8">
    <source>
        <dbReference type="ARBA" id="ARBA00023235"/>
    </source>
</evidence>
<dbReference type="PROSITE" id="PS50889">
    <property type="entry name" value="S4"/>
    <property type="match status" value="1"/>
</dbReference>
<dbReference type="GO" id="GO:0160141">
    <property type="term" value="F:23S rRNA pseudouridine(955/2504/2580) synthase activity"/>
    <property type="evidence" value="ECO:0007669"/>
    <property type="project" value="UniProtKB-EC"/>
</dbReference>
<dbReference type="PANTHER" id="PTHR21600">
    <property type="entry name" value="MITOCHONDRIAL RNA PSEUDOURIDINE SYNTHASE"/>
    <property type="match status" value="1"/>
</dbReference>
<proteinExistence type="inferred from homology"/>
<keyword evidence="8 13" id="KW-0413">Isomerase</keyword>
<dbReference type="CDD" id="cd00165">
    <property type="entry name" value="S4"/>
    <property type="match status" value="1"/>
</dbReference>
<dbReference type="Pfam" id="PF01479">
    <property type="entry name" value="S4"/>
    <property type="match status" value="1"/>
</dbReference>
<evidence type="ECO:0000256" key="3">
    <source>
        <dbReference type="ARBA" id="ARBA00010876"/>
    </source>
</evidence>
<dbReference type="NCBIfam" id="TIGR00005">
    <property type="entry name" value="rluA_subfam"/>
    <property type="match status" value="1"/>
</dbReference>
<comment type="similarity">
    <text evidence="3">Belongs to the pseudouridine synthase RluA family.</text>
</comment>
<gene>
    <name evidence="13" type="ORF">MNBD_GAMMA02-878</name>
</gene>
<evidence type="ECO:0000256" key="7">
    <source>
        <dbReference type="ARBA" id="ARBA00022884"/>
    </source>
</evidence>
<evidence type="ECO:0000256" key="4">
    <source>
        <dbReference type="ARBA" id="ARBA00012785"/>
    </source>
</evidence>
<evidence type="ECO:0000256" key="9">
    <source>
        <dbReference type="ARBA" id="ARBA00030705"/>
    </source>
</evidence>
<keyword evidence="6" id="KW-0698">rRNA processing</keyword>
<dbReference type="SUPFAM" id="SSF55120">
    <property type="entry name" value="Pseudouridine synthase"/>
    <property type="match status" value="1"/>
</dbReference>
<reference evidence="13" key="1">
    <citation type="submission" date="2018-06" db="EMBL/GenBank/DDBJ databases">
        <authorList>
            <person name="Zhirakovskaya E."/>
        </authorList>
    </citation>
    <scope>NUCLEOTIDE SEQUENCE</scope>
</reference>
<protein>
    <recommendedName>
        <fullName evidence="5">Ribosomal large subunit pseudouridine synthase C</fullName>
        <ecNumber evidence="4">5.4.99.24</ecNumber>
    </recommendedName>
    <alternativeName>
        <fullName evidence="9">23S rRNA pseudouridine(955/2504/2580) synthase</fullName>
    </alternativeName>
    <alternativeName>
        <fullName evidence="10">rRNA pseudouridylate synthase C</fullName>
    </alternativeName>
    <alternativeName>
        <fullName evidence="11">rRNA-uridine isomerase C</fullName>
    </alternativeName>
</protein>
<evidence type="ECO:0000256" key="6">
    <source>
        <dbReference type="ARBA" id="ARBA00022552"/>
    </source>
</evidence>
<keyword evidence="7" id="KW-0694">RNA-binding</keyword>
<feature type="domain" description="RNA-binding S4" evidence="12">
    <location>
        <begin position="20"/>
        <end position="80"/>
    </location>
</feature>
<accession>A0A3B0WK44</accession>
<dbReference type="Gene3D" id="3.30.2350.10">
    <property type="entry name" value="Pseudouridine synthase"/>
    <property type="match status" value="1"/>
</dbReference>
<evidence type="ECO:0000256" key="5">
    <source>
        <dbReference type="ARBA" id="ARBA00017128"/>
    </source>
</evidence>
<dbReference type="GO" id="GO:0003723">
    <property type="term" value="F:RNA binding"/>
    <property type="evidence" value="ECO:0007669"/>
    <property type="project" value="UniProtKB-KW"/>
</dbReference>
<dbReference type="InterPro" id="IPR006224">
    <property type="entry name" value="PsdUridine_synth_RluA-like_CS"/>
</dbReference>
<dbReference type="InterPro" id="IPR006145">
    <property type="entry name" value="PsdUridine_synth_RsuA/RluA"/>
</dbReference>
<name>A0A3B0WK44_9ZZZZ</name>
<dbReference type="Gene3D" id="3.10.290.10">
    <property type="entry name" value="RNA-binding S4 domain"/>
    <property type="match status" value="1"/>
</dbReference>
<evidence type="ECO:0000313" key="13">
    <source>
        <dbReference type="EMBL" id="VAW43924.1"/>
    </source>
</evidence>
<dbReference type="InterPro" id="IPR020103">
    <property type="entry name" value="PsdUridine_synth_cat_dom_sf"/>
</dbReference>
<dbReference type="InterPro" id="IPR036986">
    <property type="entry name" value="S4_RNA-bd_sf"/>
</dbReference>
<dbReference type="PROSITE" id="PS01129">
    <property type="entry name" value="PSI_RLU"/>
    <property type="match status" value="1"/>
</dbReference>
<comment type="function">
    <text evidence="2">Responsible for synthesis of pseudouridine from uracil at positions 955, 2504 and 2580 in 23S ribosomal RNA.</text>
</comment>
<evidence type="ECO:0000256" key="10">
    <source>
        <dbReference type="ARBA" id="ARBA00031975"/>
    </source>
</evidence>
<dbReference type="Pfam" id="PF00849">
    <property type="entry name" value="PseudoU_synth_2"/>
    <property type="match status" value="1"/>
</dbReference>
<dbReference type="AlphaFoldDB" id="A0A3B0WK44"/>
<dbReference type="InterPro" id="IPR050188">
    <property type="entry name" value="RluA_PseudoU_synthase"/>
</dbReference>